<dbReference type="SUPFAM" id="SSF48452">
    <property type="entry name" value="TPR-like"/>
    <property type="match status" value="2"/>
</dbReference>
<name>A0A8H5BDH4_9AGAR</name>
<dbReference type="InterPro" id="IPR011990">
    <property type="entry name" value="TPR-like_helical_dom_sf"/>
</dbReference>
<gene>
    <name evidence="2" type="ORF">D9611_010777</name>
</gene>
<dbReference type="InterPro" id="IPR024983">
    <property type="entry name" value="CHAT_dom"/>
</dbReference>
<feature type="domain" description="CHAT" evidence="1">
    <location>
        <begin position="809"/>
        <end position="1107"/>
    </location>
</feature>
<dbReference type="PANTHER" id="PTHR19959:SF119">
    <property type="entry name" value="FUNGAL LIPASE-LIKE DOMAIN-CONTAINING PROTEIN"/>
    <property type="match status" value="1"/>
</dbReference>
<dbReference type="EMBL" id="JAACJK010000169">
    <property type="protein sequence ID" value="KAF5320468.1"/>
    <property type="molecule type" value="Genomic_DNA"/>
</dbReference>
<reference evidence="2 3" key="1">
    <citation type="journal article" date="2020" name="ISME J.">
        <title>Uncovering the hidden diversity of litter-decomposition mechanisms in mushroom-forming fungi.</title>
        <authorList>
            <person name="Floudas D."/>
            <person name="Bentzer J."/>
            <person name="Ahren D."/>
            <person name="Johansson T."/>
            <person name="Persson P."/>
            <person name="Tunlid A."/>
        </authorList>
    </citation>
    <scope>NUCLEOTIDE SEQUENCE [LARGE SCALE GENOMIC DNA]</scope>
    <source>
        <strain evidence="2 3">CBS 175.51</strain>
    </source>
</reference>
<dbReference type="AlphaFoldDB" id="A0A8H5BDH4"/>
<dbReference type="Gene3D" id="1.25.40.10">
    <property type="entry name" value="Tetratricopeptide repeat domain"/>
    <property type="match status" value="2"/>
</dbReference>
<evidence type="ECO:0000313" key="3">
    <source>
        <dbReference type="Proteomes" id="UP000541558"/>
    </source>
</evidence>
<dbReference type="OrthoDB" id="9991317at2759"/>
<accession>A0A8H5BDH4</accession>
<dbReference type="Proteomes" id="UP000541558">
    <property type="component" value="Unassembled WGS sequence"/>
</dbReference>
<evidence type="ECO:0000313" key="2">
    <source>
        <dbReference type="EMBL" id="KAF5320468.1"/>
    </source>
</evidence>
<evidence type="ECO:0000259" key="1">
    <source>
        <dbReference type="Pfam" id="PF12770"/>
    </source>
</evidence>
<proteinExistence type="predicted"/>
<keyword evidence="3" id="KW-1185">Reference proteome</keyword>
<dbReference type="Pfam" id="PF12770">
    <property type="entry name" value="CHAT"/>
    <property type="match status" value="1"/>
</dbReference>
<protein>
    <recommendedName>
        <fullName evidence="1">CHAT domain-containing protein</fullName>
    </recommendedName>
</protein>
<organism evidence="2 3">
    <name type="scientific">Ephemerocybe angulata</name>
    <dbReference type="NCBI Taxonomy" id="980116"/>
    <lineage>
        <taxon>Eukaryota</taxon>
        <taxon>Fungi</taxon>
        <taxon>Dikarya</taxon>
        <taxon>Basidiomycota</taxon>
        <taxon>Agaricomycotina</taxon>
        <taxon>Agaricomycetes</taxon>
        <taxon>Agaricomycetidae</taxon>
        <taxon>Agaricales</taxon>
        <taxon>Agaricineae</taxon>
        <taxon>Psathyrellaceae</taxon>
        <taxon>Ephemerocybe</taxon>
    </lineage>
</organism>
<dbReference type="PANTHER" id="PTHR19959">
    <property type="entry name" value="KINESIN LIGHT CHAIN"/>
    <property type="match status" value="1"/>
</dbReference>
<sequence>MGQFCAGFVIERTDSLGGERALSELWVFGIPAPVGDKRFLLSKVSSRRWEANGRIELPPGVDEIDVFVRSVTGEVAGSAHLDCKKLRTPEPQSGHRHSQELDILAGGTPSLRISWEVVVVSSEKIAEDDMLSACLNEEGLEIAQRSERTRSLSDISESISLFHRAIQLTPEGHEDLPRRLNNIGGSYMRRFEHTGQISDINEAISVLKRADRIAPEGHASLPGILCNLGGSSTLRFDRVGDISDINEAITALQRAVRITPKSNADLPGMLGNLGLSFRLRFGRSADLSDIAEAISALQRGVQLAPEGHPDLPGVLCNLGGTFKLRYLRTINLSDINEAVSSLRRAVQLTPHGHADLPKQLNSFGGSLLARFDRIGDLSDITEAISALRRAVKLTPQGHAELPKQLTSLGNMLLSRYKRIGNSSDISEAITTHERAVKLTPERHAYMPGRLNNVGIAYLQRAERGGGISDLSEAILALQRVVQFTPQGHPDLISRLTNLGRAFLNRFARSGKYGDLDEAVSHYKAAATSKFGGPQLRLGAARDWALLLGQYRPKSPEILLAFDAALDLVALVAGLEQTVQGRYTQLQGVSGLALEAASVACSMNRVDKALEWLEQGRCLVWSQLNNLRTPLDSLHLKDAKLARSIAETSKQLENAGSSQEQFEVGMSISEKISLEDEARTHLSLARQWDDLLRSARAIPGFENFLMPLPCSTLLQHLPETGPTVIIAVSERRCDAIALLAGLDVPLHIPLPNFTLTRANEYRASLAKQLQSRNLRVRGGGDTTVPDGEFTGRGIRPAPVEAGGEDPIHHVLRGLWSDLVKPILDVLGIPKIDSSSSRETLPRVWWCPTGALSFLPIHAAGIYRGPKHESVLDYVVSSYTPNVTALTDRAKDSKTRPIDHCISGLFLTNQPNAPGAKSIPGTTDEVRSVHERAAELGMRVLKLEGSAVTVKECLNQMESFSSVHLACHASQNAADPLQSQFLLHTGSLNLATIIQSNLKNADLAFLSACQTSTGEEKLSDEAVHLAAGMLAAGYRRVVGTMWSIDDRRAREVAHDFYEDLWMKREQGCDRGFDGSLSAYALHRAIQQLRLRIDNSELSLLTWVPFVHFGY</sequence>
<comment type="caution">
    <text evidence="2">The sequence shown here is derived from an EMBL/GenBank/DDBJ whole genome shotgun (WGS) entry which is preliminary data.</text>
</comment>